<dbReference type="SUPFAM" id="SSF55781">
    <property type="entry name" value="GAF domain-like"/>
    <property type="match status" value="1"/>
</dbReference>
<sequence length="584" mass="64086">MAILARLLRKQNLDTLRLRAIDLMGPGWRVLVADMDGRIVHPAGDAPPGPDAASLTSPLCLDKTPVGQAILVPPPGAPPDRSGIAARVLAFFSAAVEEILTRENIRRVLAAETLQKYRELSLLHRATLTLNQSLRPRDVAKALLAEFLSGDIPADGGIIYLRKTGTGRFLPQRSFGAARKCGMERVAESTLFLDVVKSGKPEIINDLASDKRWRGEAPGLTAMLIAPLLSASQCVGVLVLGACGAPRFDANHLQYVGTIASVAGIAMGNALHFESVQLLIKSLMQALATAIDARDPFTAGHSQRVARLSVALAKAVHEDRDMFSDVRFTDNDLQEIIYAGLLHDVGKIGIREQVLTKSTRLPRERLDIIGQRLALWSEVTGGVWREDFAELSRINASDGITRDDAALIGRIGKLEIVSGGRVLPMLTDEEVQTLLIPRGNLTPEERREIERHPSESYRILQHIPFPENMRRLLTIISQHHERLDGSGYPSGLRGDEILLQSRIIAIVDIYDAITMERHYKPALPRNKALAVLRHEAADGKIDPGLVRLFAEKNDEIEEDAMRMALRTDDEDYLSETPGLENGSA</sequence>
<dbReference type="Pfam" id="PF13487">
    <property type="entry name" value="HD_5"/>
    <property type="match status" value="1"/>
</dbReference>
<dbReference type="PROSITE" id="PS51832">
    <property type="entry name" value="HD_GYP"/>
    <property type="match status" value="1"/>
</dbReference>
<dbReference type="Gene3D" id="1.10.3210.10">
    <property type="entry name" value="Hypothetical protein af1432"/>
    <property type="match status" value="2"/>
</dbReference>
<dbReference type="SMART" id="SM00065">
    <property type="entry name" value="GAF"/>
    <property type="match status" value="1"/>
</dbReference>
<dbReference type="InterPro" id="IPR006674">
    <property type="entry name" value="HD_domain"/>
</dbReference>
<gene>
    <name evidence="2" type="ORF">ASZ90_002021</name>
</gene>
<organism evidence="2">
    <name type="scientific">hydrocarbon metagenome</name>
    <dbReference type="NCBI Taxonomy" id="938273"/>
    <lineage>
        <taxon>unclassified sequences</taxon>
        <taxon>metagenomes</taxon>
        <taxon>ecological metagenomes</taxon>
    </lineage>
</organism>
<accession>A0A0W8G4U0</accession>
<dbReference type="EMBL" id="LNQE01000257">
    <property type="protein sequence ID" value="KUG28125.1"/>
    <property type="molecule type" value="Genomic_DNA"/>
</dbReference>
<dbReference type="Pfam" id="PF01966">
    <property type="entry name" value="HD"/>
    <property type="match status" value="1"/>
</dbReference>
<evidence type="ECO:0000259" key="1">
    <source>
        <dbReference type="PROSITE" id="PS51832"/>
    </source>
</evidence>
<dbReference type="InterPro" id="IPR003018">
    <property type="entry name" value="GAF"/>
</dbReference>
<dbReference type="SUPFAM" id="SSF109604">
    <property type="entry name" value="HD-domain/PDEase-like"/>
    <property type="match status" value="1"/>
</dbReference>
<comment type="caution">
    <text evidence="2">The sequence shown here is derived from an EMBL/GenBank/DDBJ whole genome shotgun (WGS) entry which is preliminary data.</text>
</comment>
<dbReference type="InterPro" id="IPR003607">
    <property type="entry name" value="HD/PDEase_dom"/>
</dbReference>
<evidence type="ECO:0000313" key="2">
    <source>
        <dbReference type="EMBL" id="KUG28125.1"/>
    </source>
</evidence>
<proteinExistence type="predicted"/>
<dbReference type="Gene3D" id="3.30.450.40">
    <property type="match status" value="1"/>
</dbReference>
<dbReference type="InterPro" id="IPR029016">
    <property type="entry name" value="GAF-like_dom_sf"/>
</dbReference>
<name>A0A0W8G4U0_9ZZZZ</name>
<dbReference type="SMART" id="SM00471">
    <property type="entry name" value="HDc"/>
    <property type="match status" value="1"/>
</dbReference>
<reference evidence="2" key="1">
    <citation type="journal article" date="2015" name="Proc. Natl. Acad. Sci. U.S.A.">
        <title>Networks of energetic and metabolic interactions define dynamics in microbial communities.</title>
        <authorList>
            <person name="Embree M."/>
            <person name="Liu J.K."/>
            <person name="Al-Bassam M.M."/>
            <person name="Zengler K."/>
        </authorList>
    </citation>
    <scope>NUCLEOTIDE SEQUENCE</scope>
</reference>
<protein>
    <recommendedName>
        <fullName evidence="1">HD-GYP domain-containing protein</fullName>
    </recommendedName>
</protein>
<feature type="domain" description="HD-GYP" evidence="1">
    <location>
        <begin position="276"/>
        <end position="565"/>
    </location>
</feature>
<dbReference type="InterPro" id="IPR037522">
    <property type="entry name" value="HD_GYP_dom"/>
</dbReference>
<dbReference type="PANTHER" id="PTHR43155:SF2">
    <property type="entry name" value="CYCLIC DI-GMP PHOSPHODIESTERASE PA4108"/>
    <property type="match status" value="1"/>
</dbReference>
<dbReference type="PANTHER" id="PTHR43155">
    <property type="entry name" value="CYCLIC DI-GMP PHOSPHODIESTERASE PA4108-RELATED"/>
    <property type="match status" value="1"/>
</dbReference>
<dbReference type="CDD" id="cd00077">
    <property type="entry name" value="HDc"/>
    <property type="match status" value="1"/>
</dbReference>
<dbReference type="AlphaFoldDB" id="A0A0W8G4U0"/>
<dbReference type="Pfam" id="PF13185">
    <property type="entry name" value="GAF_2"/>
    <property type="match status" value="1"/>
</dbReference>